<evidence type="ECO:0000313" key="5">
    <source>
        <dbReference type="EMBL" id="KAF9483689.1"/>
    </source>
</evidence>
<sequence>MANADLFDPTLIKREIDPRFGEIKGVKVGTLFDNRKACAAKGVHSKPMAGISGTVKEGAFSIVLASGYKDDKDEGETFIYTGTGGQEDSFSGGGPQVEDQTFDHPDNAALKKSVETKRPVRVIRGPNRDSKYAPAKGYRYDGLYIVEDAYMGKSKDGYQICQYHLRRLPDLPPLPLNPDYRGSD</sequence>
<reference evidence="5" key="1">
    <citation type="submission" date="2020-11" db="EMBL/GenBank/DDBJ databases">
        <authorList>
            <consortium name="DOE Joint Genome Institute"/>
            <person name="Ahrendt S."/>
            <person name="Riley R."/>
            <person name="Andreopoulos W."/>
            <person name="Labutti K."/>
            <person name="Pangilinan J."/>
            <person name="Ruiz-Duenas F.J."/>
            <person name="Barrasa J.M."/>
            <person name="Sanchez-Garcia M."/>
            <person name="Camarero S."/>
            <person name="Miyauchi S."/>
            <person name="Serrano A."/>
            <person name="Linde D."/>
            <person name="Babiker R."/>
            <person name="Drula E."/>
            <person name="Ayuso-Fernandez I."/>
            <person name="Pacheco R."/>
            <person name="Padilla G."/>
            <person name="Ferreira P."/>
            <person name="Barriuso J."/>
            <person name="Kellner H."/>
            <person name="Castanera R."/>
            <person name="Alfaro M."/>
            <person name="Ramirez L."/>
            <person name="Pisabarro A.G."/>
            <person name="Kuo A."/>
            <person name="Tritt A."/>
            <person name="Lipzen A."/>
            <person name="He G."/>
            <person name="Yan M."/>
            <person name="Ng V."/>
            <person name="Cullen D."/>
            <person name="Martin F."/>
            <person name="Rosso M.-N."/>
            <person name="Henrissat B."/>
            <person name="Hibbett D."/>
            <person name="Martinez A.T."/>
            <person name="Grigoriev I.V."/>
        </authorList>
    </citation>
    <scope>NUCLEOTIDE SEQUENCE</scope>
    <source>
        <strain evidence="5">CIRM-BRFM 674</strain>
    </source>
</reference>
<dbReference type="SUPFAM" id="SSF88697">
    <property type="entry name" value="PUA domain-like"/>
    <property type="match status" value="1"/>
</dbReference>
<gene>
    <name evidence="5" type="ORF">BDN70DRAFT_799385</name>
</gene>
<feature type="domain" description="YDG" evidence="4">
    <location>
        <begin position="21"/>
        <end position="167"/>
    </location>
</feature>
<dbReference type="InterPro" id="IPR015947">
    <property type="entry name" value="PUA-like_sf"/>
</dbReference>
<dbReference type="GO" id="GO:0016567">
    <property type="term" value="P:protein ubiquitination"/>
    <property type="evidence" value="ECO:0007669"/>
    <property type="project" value="TreeGrafter"/>
</dbReference>
<organism evidence="5 6">
    <name type="scientific">Pholiota conissans</name>
    <dbReference type="NCBI Taxonomy" id="109636"/>
    <lineage>
        <taxon>Eukaryota</taxon>
        <taxon>Fungi</taxon>
        <taxon>Dikarya</taxon>
        <taxon>Basidiomycota</taxon>
        <taxon>Agaricomycotina</taxon>
        <taxon>Agaricomycetes</taxon>
        <taxon>Agaricomycetidae</taxon>
        <taxon>Agaricales</taxon>
        <taxon>Agaricineae</taxon>
        <taxon>Strophariaceae</taxon>
        <taxon>Pholiota</taxon>
    </lineage>
</organism>
<dbReference type="PROSITE" id="PS51015">
    <property type="entry name" value="YDG"/>
    <property type="match status" value="1"/>
</dbReference>
<dbReference type="Gene3D" id="2.30.280.10">
    <property type="entry name" value="SRA-YDG"/>
    <property type="match status" value="1"/>
</dbReference>
<evidence type="ECO:0000313" key="6">
    <source>
        <dbReference type="Proteomes" id="UP000807469"/>
    </source>
</evidence>
<dbReference type="InterPro" id="IPR003105">
    <property type="entry name" value="SRA_YDG"/>
</dbReference>
<keyword evidence="1 2" id="KW-0539">Nucleus</keyword>
<dbReference type="GO" id="GO:0061630">
    <property type="term" value="F:ubiquitin protein ligase activity"/>
    <property type="evidence" value="ECO:0007669"/>
    <property type="project" value="TreeGrafter"/>
</dbReference>
<dbReference type="PANTHER" id="PTHR14140">
    <property type="entry name" value="E3 UBIQUITIN-PROTEIN LIGASE UHRF-RELATED"/>
    <property type="match status" value="1"/>
</dbReference>
<evidence type="ECO:0000256" key="1">
    <source>
        <dbReference type="ARBA" id="ARBA00023242"/>
    </source>
</evidence>
<dbReference type="OrthoDB" id="2270193at2759"/>
<name>A0A9P5ZBX5_9AGAR</name>
<dbReference type="Proteomes" id="UP000807469">
    <property type="component" value="Unassembled WGS sequence"/>
</dbReference>
<dbReference type="InterPro" id="IPR045134">
    <property type="entry name" value="UHRF1/2-like"/>
</dbReference>
<dbReference type="AlphaFoldDB" id="A0A9P5ZBX5"/>
<dbReference type="InterPro" id="IPR036987">
    <property type="entry name" value="SRA-YDG_sf"/>
</dbReference>
<dbReference type="GO" id="GO:0044027">
    <property type="term" value="P:negative regulation of gene expression via chromosomal CpG island methylation"/>
    <property type="evidence" value="ECO:0007669"/>
    <property type="project" value="TreeGrafter"/>
</dbReference>
<dbReference type="Pfam" id="PF02182">
    <property type="entry name" value="SAD_SRA"/>
    <property type="match status" value="1"/>
</dbReference>
<evidence type="ECO:0000256" key="2">
    <source>
        <dbReference type="PROSITE-ProRule" id="PRU00358"/>
    </source>
</evidence>
<dbReference type="EMBL" id="MU155151">
    <property type="protein sequence ID" value="KAF9483689.1"/>
    <property type="molecule type" value="Genomic_DNA"/>
</dbReference>
<comment type="subcellular location">
    <subcellularLocation>
        <location evidence="2">Nucleus</location>
    </subcellularLocation>
</comment>
<comment type="caution">
    <text evidence="5">The sequence shown here is derived from an EMBL/GenBank/DDBJ whole genome shotgun (WGS) entry which is preliminary data.</text>
</comment>
<keyword evidence="6" id="KW-1185">Reference proteome</keyword>
<protein>
    <submittedName>
        <fullName evidence="5">SRA-YDG</fullName>
    </submittedName>
</protein>
<dbReference type="GO" id="GO:0005634">
    <property type="term" value="C:nucleus"/>
    <property type="evidence" value="ECO:0007669"/>
    <property type="project" value="UniProtKB-SubCell"/>
</dbReference>
<evidence type="ECO:0000259" key="4">
    <source>
        <dbReference type="PROSITE" id="PS51015"/>
    </source>
</evidence>
<proteinExistence type="predicted"/>
<accession>A0A9P5ZBX5</accession>
<feature type="region of interest" description="Disordered" evidence="3">
    <location>
        <begin position="84"/>
        <end position="103"/>
    </location>
</feature>
<dbReference type="PANTHER" id="PTHR14140:SF27">
    <property type="entry name" value="OS04G0289800 PROTEIN"/>
    <property type="match status" value="1"/>
</dbReference>
<dbReference type="SMART" id="SM00466">
    <property type="entry name" value="SRA"/>
    <property type="match status" value="1"/>
</dbReference>
<evidence type="ECO:0000256" key="3">
    <source>
        <dbReference type="SAM" id="MobiDB-lite"/>
    </source>
</evidence>